<keyword evidence="1" id="KW-0472">Membrane</keyword>
<dbReference type="EMBL" id="CANI01000032">
    <property type="protein sequence ID" value="CCM77805.1"/>
    <property type="molecule type" value="Genomic_DNA"/>
</dbReference>
<keyword evidence="3" id="KW-1185">Reference proteome</keyword>
<dbReference type="HOGENOM" id="CLU_2828274_0_0_5"/>
<accession>K0Q0T1</accession>
<keyword evidence="1" id="KW-0812">Transmembrane</keyword>
<sequence>MILRYRLRKSFNARPGFPGRDSQRMTRASDIILLMLAGLLVTSRYFGSYTADRTTVALLFLSWSLL</sequence>
<reference evidence="2 3" key="1">
    <citation type="journal article" date="2013" name="Genome Announc.">
        <title>Draft Genome Sequence of Rhizobium mesoamericanum STM3625, a Nitrogen-Fixing Symbiont of Mimosa pudica Isolated in French Guiana (South America).</title>
        <authorList>
            <person name="Moulin L."/>
            <person name="Mornico D."/>
            <person name="Melkonian R."/>
            <person name="Klonowska A."/>
        </authorList>
    </citation>
    <scope>NUCLEOTIDE SEQUENCE [LARGE SCALE GENOMIC DNA]</scope>
    <source>
        <strain evidence="2 3">STM3625</strain>
    </source>
</reference>
<keyword evidence="1" id="KW-1133">Transmembrane helix</keyword>
<dbReference type="Proteomes" id="UP000009319">
    <property type="component" value="Unassembled WGS sequence"/>
</dbReference>
<dbReference type="eggNOG" id="ENOG50310PD">
    <property type="taxonomic scope" value="Bacteria"/>
</dbReference>
<dbReference type="STRING" id="1211777.BN77_0771"/>
<protein>
    <submittedName>
        <fullName evidence="2">Uncharacterized protein</fullName>
    </submittedName>
</protein>
<comment type="caution">
    <text evidence="2">The sequence shown here is derived from an EMBL/GenBank/DDBJ whole genome shotgun (WGS) entry which is preliminary data.</text>
</comment>
<name>K0Q0T1_9HYPH</name>
<evidence type="ECO:0000313" key="3">
    <source>
        <dbReference type="Proteomes" id="UP000009319"/>
    </source>
</evidence>
<evidence type="ECO:0000256" key="1">
    <source>
        <dbReference type="SAM" id="Phobius"/>
    </source>
</evidence>
<organism evidence="2 3">
    <name type="scientific">Rhizobium mesoamericanum STM3625</name>
    <dbReference type="NCBI Taxonomy" id="1211777"/>
    <lineage>
        <taxon>Bacteria</taxon>
        <taxon>Pseudomonadati</taxon>
        <taxon>Pseudomonadota</taxon>
        <taxon>Alphaproteobacteria</taxon>
        <taxon>Hyphomicrobiales</taxon>
        <taxon>Rhizobiaceae</taxon>
        <taxon>Rhizobium/Agrobacterium group</taxon>
        <taxon>Rhizobium</taxon>
    </lineage>
</organism>
<evidence type="ECO:0000313" key="2">
    <source>
        <dbReference type="EMBL" id="CCM77805.1"/>
    </source>
</evidence>
<proteinExistence type="predicted"/>
<dbReference type="AlphaFoldDB" id="K0Q0T1"/>
<gene>
    <name evidence="2" type="ORF">BN77_0771</name>
</gene>
<feature type="transmembrane region" description="Helical" evidence="1">
    <location>
        <begin position="28"/>
        <end position="46"/>
    </location>
</feature>